<feature type="region of interest" description="Disordered" evidence="1">
    <location>
        <begin position="231"/>
        <end position="276"/>
    </location>
</feature>
<sequence length="329" mass="35854">MSDPVTNVEIEDVLSSIRRLVSEDARPKLRDEPAKAAKEPDNRQGKPERLVLTPALRVPDAELSGETPPPARDGGPILLTHPTLVLSEPVVAGARQVPVPPVEPDYVEDGDDTEGLFDSFVEEEVARTLAAEFDAAGFGIDEFEMHSGRSFPAAEPEEATGAEPEVEDSETGSRPEADVAEAPAQAADTPERGLAGKIAALEELIARNRPAPAEPGEGDAAFVHRAQEPLEWEDHDRKLAEPQRETEATVLRGPEWRGTPRPGNDDTALPQTRPEGGAVALVDEEMVRGMVSDMIRQELQGALGERITRNVRKLVRREIHRMAMSKDYE</sequence>
<proteinExistence type="predicted"/>
<keyword evidence="3" id="KW-1185">Reference proteome</keyword>
<reference evidence="3" key="1">
    <citation type="submission" date="2016-10" db="EMBL/GenBank/DDBJ databases">
        <authorList>
            <person name="Varghese N."/>
            <person name="Submissions S."/>
        </authorList>
    </citation>
    <scope>NUCLEOTIDE SEQUENCE [LARGE SCALE GENOMIC DNA]</scope>
    <source>
        <strain evidence="3">DSM 10146</strain>
    </source>
</reference>
<feature type="region of interest" description="Disordered" evidence="1">
    <location>
        <begin position="151"/>
        <end position="192"/>
    </location>
</feature>
<evidence type="ECO:0000256" key="1">
    <source>
        <dbReference type="SAM" id="MobiDB-lite"/>
    </source>
</evidence>
<evidence type="ECO:0000313" key="3">
    <source>
        <dbReference type="Proteomes" id="UP000198994"/>
    </source>
</evidence>
<feature type="compositionally biased region" description="Basic and acidic residues" evidence="1">
    <location>
        <begin position="23"/>
        <end position="49"/>
    </location>
</feature>
<feature type="compositionally biased region" description="Acidic residues" evidence="1">
    <location>
        <begin position="155"/>
        <end position="170"/>
    </location>
</feature>
<dbReference type="OrthoDB" id="7875768at2"/>
<dbReference type="EMBL" id="FNAV01000001">
    <property type="protein sequence ID" value="SDE11955.1"/>
    <property type="molecule type" value="Genomic_DNA"/>
</dbReference>
<evidence type="ECO:0000313" key="2">
    <source>
        <dbReference type="EMBL" id="SDE11955.1"/>
    </source>
</evidence>
<dbReference type="Proteomes" id="UP000198994">
    <property type="component" value="Unassembled WGS sequence"/>
</dbReference>
<dbReference type="RefSeq" id="WP_131821969.1">
    <property type="nucleotide sequence ID" value="NZ_FNAV01000001.1"/>
</dbReference>
<name>A0A1G7AD52_9RHOB</name>
<organism evidence="2 3">
    <name type="scientific">Salipiger thiooxidans</name>
    <dbReference type="NCBI Taxonomy" id="282683"/>
    <lineage>
        <taxon>Bacteria</taxon>
        <taxon>Pseudomonadati</taxon>
        <taxon>Pseudomonadota</taxon>
        <taxon>Alphaproteobacteria</taxon>
        <taxon>Rhodobacterales</taxon>
        <taxon>Roseobacteraceae</taxon>
        <taxon>Salipiger</taxon>
    </lineage>
</organism>
<accession>A0A1G7AD52</accession>
<gene>
    <name evidence="2" type="ORF">SAMN04488105_10138</name>
</gene>
<feature type="compositionally biased region" description="Basic and acidic residues" evidence="1">
    <location>
        <begin position="231"/>
        <end position="247"/>
    </location>
</feature>
<dbReference type="AlphaFoldDB" id="A0A1G7AD52"/>
<dbReference type="STRING" id="282683.SAMN04488105_10138"/>
<evidence type="ECO:0008006" key="4">
    <source>
        <dbReference type="Google" id="ProtNLM"/>
    </source>
</evidence>
<feature type="region of interest" description="Disordered" evidence="1">
    <location>
        <begin position="23"/>
        <end position="79"/>
    </location>
</feature>
<protein>
    <recommendedName>
        <fullName evidence="4">Cell pole-organizing protein PopZ</fullName>
    </recommendedName>
</protein>